<gene>
    <name evidence="12" type="primary">ND4L</name>
</gene>
<evidence type="ECO:0000256" key="1">
    <source>
        <dbReference type="ARBA" id="ARBA00004141"/>
    </source>
</evidence>
<name>A0A343CZQ7_9CRUS</name>
<keyword evidence="5" id="KW-1278">Translocase</keyword>
<dbReference type="EMBL" id="KY197961">
    <property type="protein sequence ID" value="ARQ82007.1"/>
    <property type="molecule type" value="Genomic_DNA"/>
</dbReference>
<evidence type="ECO:0000256" key="5">
    <source>
        <dbReference type="ARBA" id="ARBA00022967"/>
    </source>
</evidence>
<comment type="catalytic activity">
    <reaction evidence="10">
        <text>a ubiquinone + NADH + 5 H(+)(in) = a ubiquinol + NAD(+) + 4 H(+)(out)</text>
        <dbReference type="Rhea" id="RHEA:29091"/>
        <dbReference type="Rhea" id="RHEA-COMP:9565"/>
        <dbReference type="Rhea" id="RHEA-COMP:9566"/>
        <dbReference type="ChEBI" id="CHEBI:15378"/>
        <dbReference type="ChEBI" id="CHEBI:16389"/>
        <dbReference type="ChEBI" id="CHEBI:17976"/>
        <dbReference type="ChEBI" id="CHEBI:57540"/>
        <dbReference type="ChEBI" id="CHEBI:57945"/>
        <dbReference type="EC" id="7.1.1.2"/>
    </reaction>
</comment>
<evidence type="ECO:0000256" key="11">
    <source>
        <dbReference type="SAM" id="Phobius"/>
    </source>
</evidence>
<dbReference type="RefSeq" id="YP_009379688.1">
    <property type="nucleotide sequence ID" value="NC_034937.1"/>
</dbReference>
<feature type="transmembrane region" description="Helical" evidence="11">
    <location>
        <begin position="7"/>
        <end position="25"/>
    </location>
</feature>
<keyword evidence="7" id="KW-0520">NAD</keyword>
<geneLocation type="mitochondrion" evidence="12"/>
<organism evidence="12">
    <name type="scientific">Gammarus fossarum</name>
    <dbReference type="NCBI Taxonomy" id="52638"/>
    <lineage>
        <taxon>Eukaryota</taxon>
        <taxon>Metazoa</taxon>
        <taxon>Ecdysozoa</taxon>
        <taxon>Arthropoda</taxon>
        <taxon>Crustacea</taxon>
        <taxon>Multicrustacea</taxon>
        <taxon>Malacostraca</taxon>
        <taxon>Eumalacostraca</taxon>
        <taxon>Peracarida</taxon>
        <taxon>Amphipoda</taxon>
        <taxon>Senticaudata</taxon>
        <taxon>Gammarida</taxon>
        <taxon>Gammaridira</taxon>
        <taxon>Gammaroidea</taxon>
        <taxon>Gammaridae</taxon>
        <taxon>Gammarus</taxon>
    </lineage>
</organism>
<evidence type="ECO:0000256" key="7">
    <source>
        <dbReference type="ARBA" id="ARBA00023027"/>
    </source>
</evidence>
<accession>A0A343CZQ7</accession>
<evidence type="ECO:0000256" key="4">
    <source>
        <dbReference type="ARBA" id="ARBA00022692"/>
    </source>
</evidence>
<dbReference type="Pfam" id="PF00420">
    <property type="entry name" value="Oxidored_q2"/>
    <property type="match status" value="1"/>
</dbReference>
<keyword evidence="8 11" id="KW-0472">Membrane</keyword>
<keyword evidence="12" id="KW-0496">Mitochondrion</keyword>
<feature type="transmembrane region" description="Helical" evidence="11">
    <location>
        <begin position="31"/>
        <end position="50"/>
    </location>
</feature>
<reference evidence="12" key="1">
    <citation type="journal article" date="2017" name="Mitochondrial DNA Part B Resour">
        <title>The complete mitochondrial genome of a cryptic amphipod species from the Gammarus fossarum complex.</title>
        <authorList>
            <person name="Macher J.N."/>
            <person name="Leese F."/>
            <person name="Weigand A.M."/>
            <person name="Rozenberg A."/>
        </authorList>
    </citation>
    <scope>NUCLEOTIDE SEQUENCE</scope>
</reference>
<proteinExistence type="inferred from homology"/>
<comment type="similarity">
    <text evidence="2">Belongs to the complex I subunit 4L family.</text>
</comment>
<sequence length="97" mass="10876">MMVCMEMSVVIGVVSSIFSFILNYSHLLNSLLSLELLVLMVYWLLSLNLFDMGGDSFFMIFYVVMSVCEGVLGLSLLIMGVYSHGSDYMKSYSVLNC</sequence>
<keyword evidence="4 11" id="KW-0812">Transmembrane</keyword>
<evidence type="ECO:0000313" key="12">
    <source>
        <dbReference type="EMBL" id="ARQ82007.1"/>
    </source>
</evidence>
<comment type="subcellular location">
    <subcellularLocation>
        <location evidence="1">Membrane</location>
        <topology evidence="1">Multi-pass membrane protein</topology>
    </subcellularLocation>
</comment>
<dbReference type="AlphaFoldDB" id="A0A343CZQ7"/>
<dbReference type="GeneID" id="32958190"/>
<evidence type="ECO:0000256" key="9">
    <source>
        <dbReference type="ARBA" id="ARBA00031586"/>
    </source>
</evidence>
<dbReference type="GO" id="GO:0016020">
    <property type="term" value="C:membrane"/>
    <property type="evidence" value="ECO:0007669"/>
    <property type="project" value="UniProtKB-SubCell"/>
</dbReference>
<evidence type="ECO:0000256" key="3">
    <source>
        <dbReference type="ARBA" id="ARBA00016612"/>
    </source>
</evidence>
<evidence type="ECO:0000256" key="6">
    <source>
        <dbReference type="ARBA" id="ARBA00022989"/>
    </source>
</evidence>
<dbReference type="GO" id="GO:0008137">
    <property type="term" value="F:NADH dehydrogenase (ubiquinone) activity"/>
    <property type="evidence" value="ECO:0007669"/>
    <property type="project" value="UniProtKB-EC"/>
</dbReference>
<feature type="transmembrane region" description="Helical" evidence="11">
    <location>
        <begin position="57"/>
        <end position="82"/>
    </location>
</feature>
<dbReference type="Gene3D" id="1.10.287.3510">
    <property type="match status" value="1"/>
</dbReference>
<dbReference type="CTD" id="4539"/>
<protein>
    <recommendedName>
        <fullName evidence="3">NADH-ubiquinone oxidoreductase chain 4L</fullName>
    </recommendedName>
    <alternativeName>
        <fullName evidence="9">NADH dehydrogenase subunit 4L</fullName>
    </alternativeName>
</protein>
<evidence type="ECO:0000256" key="8">
    <source>
        <dbReference type="ARBA" id="ARBA00023136"/>
    </source>
</evidence>
<dbReference type="InterPro" id="IPR039428">
    <property type="entry name" value="NUOK/Mnh_C1-like"/>
</dbReference>
<evidence type="ECO:0000256" key="10">
    <source>
        <dbReference type="ARBA" id="ARBA00049551"/>
    </source>
</evidence>
<evidence type="ECO:0000256" key="2">
    <source>
        <dbReference type="ARBA" id="ARBA00010519"/>
    </source>
</evidence>
<keyword evidence="6 11" id="KW-1133">Transmembrane helix</keyword>